<proteinExistence type="predicted"/>
<dbReference type="Proteomes" id="UP001420932">
    <property type="component" value="Unassembled WGS sequence"/>
</dbReference>
<name>A0AAP0Q006_9MAGN</name>
<accession>A0AAP0Q006</accession>
<reference evidence="1 2" key="1">
    <citation type="submission" date="2024-01" db="EMBL/GenBank/DDBJ databases">
        <title>Genome assemblies of Stephania.</title>
        <authorList>
            <person name="Yang L."/>
        </authorList>
    </citation>
    <scope>NUCLEOTIDE SEQUENCE [LARGE SCALE GENOMIC DNA]</scope>
    <source>
        <strain evidence="1">YNDBR</strain>
        <tissue evidence="1">Leaf</tissue>
    </source>
</reference>
<dbReference type="AlphaFoldDB" id="A0AAP0Q006"/>
<evidence type="ECO:0000313" key="2">
    <source>
        <dbReference type="Proteomes" id="UP001420932"/>
    </source>
</evidence>
<dbReference type="EMBL" id="JBBNAF010000003">
    <property type="protein sequence ID" value="KAK9160779.1"/>
    <property type="molecule type" value="Genomic_DNA"/>
</dbReference>
<evidence type="ECO:0000313" key="1">
    <source>
        <dbReference type="EMBL" id="KAK9160779.1"/>
    </source>
</evidence>
<protein>
    <submittedName>
        <fullName evidence="1">Uncharacterized protein</fullName>
    </submittedName>
</protein>
<comment type="caution">
    <text evidence="1">The sequence shown here is derived from an EMBL/GenBank/DDBJ whole genome shotgun (WGS) entry which is preliminary data.</text>
</comment>
<organism evidence="1 2">
    <name type="scientific">Stephania yunnanensis</name>
    <dbReference type="NCBI Taxonomy" id="152371"/>
    <lineage>
        <taxon>Eukaryota</taxon>
        <taxon>Viridiplantae</taxon>
        <taxon>Streptophyta</taxon>
        <taxon>Embryophyta</taxon>
        <taxon>Tracheophyta</taxon>
        <taxon>Spermatophyta</taxon>
        <taxon>Magnoliopsida</taxon>
        <taxon>Ranunculales</taxon>
        <taxon>Menispermaceae</taxon>
        <taxon>Menispermoideae</taxon>
        <taxon>Cissampelideae</taxon>
        <taxon>Stephania</taxon>
    </lineage>
</organism>
<gene>
    <name evidence="1" type="ORF">Syun_007120</name>
</gene>
<keyword evidence="2" id="KW-1185">Reference proteome</keyword>
<sequence>MTISQVFGTEHQGRVRGLGFGVTPTGVGATTQNNAIIKELMGLREKYEDLSSYVYNQHKQGRQGGDGHTCTCQVKKYINLLNVRVTDN</sequence>